<accession>A0AAD1RTZ1</accession>
<evidence type="ECO:0000313" key="2">
    <source>
        <dbReference type="EMBL" id="CAH2277359.1"/>
    </source>
</evidence>
<feature type="region of interest" description="Disordered" evidence="1">
    <location>
        <begin position="67"/>
        <end position="101"/>
    </location>
</feature>
<gene>
    <name evidence="2" type="ORF">PECUL_23A048464</name>
</gene>
<dbReference type="Proteomes" id="UP001295444">
    <property type="component" value="Chromosome 03"/>
</dbReference>
<protein>
    <submittedName>
        <fullName evidence="2">Uncharacterized protein</fullName>
    </submittedName>
</protein>
<organism evidence="2 3">
    <name type="scientific">Pelobates cultripes</name>
    <name type="common">Western spadefoot toad</name>
    <dbReference type="NCBI Taxonomy" id="61616"/>
    <lineage>
        <taxon>Eukaryota</taxon>
        <taxon>Metazoa</taxon>
        <taxon>Chordata</taxon>
        <taxon>Craniata</taxon>
        <taxon>Vertebrata</taxon>
        <taxon>Euteleostomi</taxon>
        <taxon>Amphibia</taxon>
        <taxon>Batrachia</taxon>
        <taxon>Anura</taxon>
        <taxon>Pelobatoidea</taxon>
        <taxon>Pelobatidae</taxon>
        <taxon>Pelobates</taxon>
    </lineage>
</organism>
<name>A0AAD1RTZ1_PELCU</name>
<dbReference type="EMBL" id="OW240914">
    <property type="protein sequence ID" value="CAH2277359.1"/>
    <property type="molecule type" value="Genomic_DNA"/>
</dbReference>
<keyword evidence="3" id="KW-1185">Reference proteome</keyword>
<sequence>MGHPQEPAAALRYLWMINAIISCLRYNKSSFHIILESTRHPAVIMTSSILGEPQPAYQRSFLLHSGQNPLSQREGNADIEYTPPRPPLLKNHQAIASPGID</sequence>
<proteinExistence type="predicted"/>
<evidence type="ECO:0000313" key="3">
    <source>
        <dbReference type="Proteomes" id="UP001295444"/>
    </source>
</evidence>
<dbReference type="AlphaFoldDB" id="A0AAD1RTZ1"/>
<reference evidence="2" key="1">
    <citation type="submission" date="2022-03" db="EMBL/GenBank/DDBJ databases">
        <authorList>
            <person name="Alioto T."/>
            <person name="Alioto T."/>
            <person name="Gomez Garrido J."/>
        </authorList>
    </citation>
    <scope>NUCLEOTIDE SEQUENCE</scope>
</reference>
<evidence type="ECO:0000256" key="1">
    <source>
        <dbReference type="SAM" id="MobiDB-lite"/>
    </source>
</evidence>